<dbReference type="GO" id="GO:0006281">
    <property type="term" value="P:DNA repair"/>
    <property type="evidence" value="ECO:0007669"/>
    <property type="project" value="TreeGrafter"/>
</dbReference>
<dbReference type="InterPro" id="IPR023214">
    <property type="entry name" value="HAD_sf"/>
</dbReference>
<sequence>MLDWQAIDTVLLDMDGTLLDLHFDNFFWRQHVPRRYAELHGIPLADAHADLAGRYQRHLGTLNWYCVDFWSRELQLDIARLKTEVQHLIAIHPQVPEFLQAIRAAGKRVALVTNAHHKSLTLKMQCTRLDIHFDAMITSHQIGLPKEHPDFWHALQSTEPYDPARTLLVDDSLPVLRSAQSYGIAHLLAIYKPDSKEECKDVEEFRAIAGFDEIMP</sequence>
<dbReference type="PANTHER" id="PTHR43434:SF3">
    <property type="entry name" value="GMP_IMP NUCLEOTIDASE YRFG"/>
    <property type="match status" value="1"/>
</dbReference>
<dbReference type="AlphaFoldDB" id="A0A401JZ93"/>
<dbReference type="OrthoDB" id="9773910at2"/>
<proteinExistence type="predicted"/>
<dbReference type="PRINTS" id="PR00413">
    <property type="entry name" value="HADHALOGNASE"/>
</dbReference>
<name>A0A401JZ93_9PROT</name>
<dbReference type="InterPro" id="IPR050155">
    <property type="entry name" value="HAD-like_hydrolase_sf"/>
</dbReference>
<evidence type="ECO:0000313" key="1">
    <source>
        <dbReference type="EMBL" id="GCB01937.1"/>
    </source>
</evidence>
<organism evidence="1 2">
    <name type="scientific">Sulfuriferula multivorans</name>
    <dbReference type="NCBI Taxonomy" id="1559896"/>
    <lineage>
        <taxon>Bacteria</taxon>
        <taxon>Pseudomonadati</taxon>
        <taxon>Pseudomonadota</taxon>
        <taxon>Betaproteobacteria</taxon>
        <taxon>Nitrosomonadales</taxon>
        <taxon>Sulfuricellaceae</taxon>
        <taxon>Sulfuriferula</taxon>
    </lineage>
</organism>
<dbReference type="NCBIfam" id="TIGR01509">
    <property type="entry name" value="HAD-SF-IA-v3"/>
    <property type="match status" value="1"/>
</dbReference>
<dbReference type="Proteomes" id="UP000286806">
    <property type="component" value="Unassembled WGS sequence"/>
</dbReference>
<keyword evidence="2" id="KW-1185">Reference proteome</keyword>
<dbReference type="NCBIfam" id="NF011564">
    <property type="entry name" value="PRK14988.1"/>
    <property type="match status" value="1"/>
</dbReference>
<comment type="caution">
    <text evidence="1">The sequence shown here is derived from an EMBL/GenBank/DDBJ whole genome shotgun (WGS) entry which is preliminary data.</text>
</comment>
<accession>A0A401JZ93</accession>
<dbReference type="EMBL" id="BGOW01000030">
    <property type="protein sequence ID" value="GCB01937.1"/>
    <property type="molecule type" value="Genomic_DNA"/>
</dbReference>
<dbReference type="InterPro" id="IPR036412">
    <property type="entry name" value="HAD-like_sf"/>
</dbReference>
<reference evidence="1 2" key="1">
    <citation type="journal article" date="2019" name="Front. Microbiol.">
        <title>Genomes of Neutrophilic Sulfur-Oxidizing Chemolithoautotrophs Representing 9 Proteobacterial Species From 8 Genera.</title>
        <authorList>
            <person name="Watanabe T."/>
            <person name="Kojima H."/>
            <person name="Umezawa K."/>
            <person name="Hori C."/>
            <person name="Takasuka T.E."/>
            <person name="Kato Y."/>
            <person name="Fukui M."/>
        </authorList>
    </citation>
    <scope>NUCLEOTIDE SEQUENCE [LARGE SCALE GENOMIC DNA]</scope>
    <source>
        <strain evidence="1 2">TTN</strain>
    </source>
</reference>
<protein>
    <submittedName>
        <fullName evidence="1">Putative hydrolase</fullName>
    </submittedName>
</protein>
<dbReference type="SFLD" id="SFLDG01129">
    <property type="entry name" value="C1.5:_HAD__Beta-PGM__Phosphata"/>
    <property type="match status" value="1"/>
</dbReference>
<dbReference type="SFLD" id="SFLDS00003">
    <property type="entry name" value="Haloacid_Dehalogenase"/>
    <property type="match status" value="1"/>
</dbReference>
<dbReference type="Gene3D" id="3.40.50.1000">
    <property type="entry name" value="HAD superfamily/HAD-like"/>
    <property type="match status" value="1"/>
</dbReference>
<keyword evidence="1" id="KW-0378">Hydrolase</keyword>
<dbReference type="GO" id="GO:0008967">
    <property type="term" value="F:phosphoglycolate phosphatase activity"/>
    <property type="evidence" value="ECO:0007669"/>
    <property type="project" value="TreeGrafter"/>
</dbReference>
<dbReference type="GO" id="GO:0005829">
    <property type="term" value="C:cytosol"/>
    <property type="evidence" value="ECO:0007669"/>
    <property type="project" value="TreeGrafter"/>
</dbReference>
<dbReference type="SUPFAM" id="SSF56784">
    <property type="entry name" value="HAD-like"/>
    <property type="match status" value="1"/>
</dbReference>
<dbReference type="RefSeq" id="WP_124705701.1">
    <property type="nucleotide sequence ID" value="NZ_BGOW01000030.1"/>
</dbReference>
<dbReference type="Pfam" id="PF00702">
    <property type="entry name" value="Hydrolase"/>
    <property type="match status" value="1"/>
</dbReference>
<dbReference type="InterPro" id="IPR006439">
    <property type="entry name" value="HAD-SF_hydro_IA"/>
</dbReference>
<gene>
    <name evidence="1" type="ORF">SFMTTN_2749</name>
</gene>
<evidence type="ECO:0000313" key="2">
    <source>
        <dbReference type="Proteomes" id="UP000286806"/>
    </source>
</evidence>
<dbReference type="PANTHER" id="PTHR43434">
    <property type="entry name" value="PHOSPHOGLYCOLATE PHOSPHATASE"/>
    <property type="match status" value="1"/>
</dbReference>